<evidence type="ECO:0000313" key="3">
    <source>
        <dbReference type="Proteomes" id="UP001371456"/>
    </source>
</evidence>
<organism evidence="2 3">
    <name type="scientific">Solanum bulbocastanum</name>
    <name type="common">Wild potato</name>
    <dbReference type="NCBI Taxonomy" id="147425"/>
    <lineage>
        <taxon>Eukaryota</taxon>
        <taxon>Viridiplantae</taxon>
        <taxon>Streptophyta</taxon>
        <taxon>Embryophyta</taxon>
        <taxon>Tracheophyta</taxon>
        <taxon>Spermatophyta</taxon>
        <taxon>Magnoliopsida</taxon>
        <taxon>eudicotyledons</taxon>
        <taxon>Gunneridae</taxon>
        <taxon>Pentapetalae</taxon>
        <taxon>asterids</taxon>
        <taxon>lamiids</taxon>
        <taxon>Solanales</taxon>
        <taxon>Solanaceae</taxon>
        <taxon>Solanoideae</taxon>
        <taxon>Solaneae</taxon>
        <taxon>Solanum</taxon>
    </lineage>
</organism>
<dbReference type="EMBL" id="JBANQN010000428">
    <property type="protein sequence ID" value="KAK6770714.1"/>
    <property type="molecule type" value="Genomic_DNA"/>
</dbReference>
<accession>A0AAN8SJK7</accession>
<name>A0AAN8SJK7_SOLBU</name>
<sequence>MELYFSLEITIRSKMKIMYWQEC</sequence>
<comment type="caution">
    <text evidence="2">The sequence shown here is derived from an EMBL/GenBank/DDBJ whole genome shotgun (WGS) entry which is preliminary data.</text>
</comment>
<dbReference type="Proteomes" id="UP001371456">
    <property type="component" value="Unassembled WGS sequence"/>
</dbReference>
<gene>
    <name evidence="2" type="ORF">RDI58_032040</name>
    <name evidence="1" type="ORF">RDI58_032561</name>
</gene>
<evidence type="ECO:0000313" key="2">
    <source>
        <dbReference type="EMBL" id="KAK6770714.1"/>
    </source>
</evidence>
<proteinExistence type="predicted"/>
<reference evidence="2 3" key="1">
    <citation type="submission" date="2024-02" db="EMBL/GenBank/DDBJ databases">
        <title>de novo genome assembly of Solanum bulbocastanum strain 11H21.</title>
        <authorList>
            <person name="Hosaka A.J."/>
        </authorList>
    </citation>
    <scope>NUCLEOTIDE SEQUENCE [LARGE SCALE GENOMIC DNA]</scope>
    <source>
        <tissue evidence="2">Young leaves</tissue>
    </source>
</reference>
<evidence type="ECO:0000313" key="1">
    <source>
        <dbReference type="EMBL" id="KAK6770201.1"/>
    </source>
</evidence>
<dbReference type="EMBL" id="JBANQN010000574">
    <property type="protein sequence ID" value="KAK6770201.1"/>
    <property type="molecule type" value="Genomic_DNA"/>
</dbReference>
<dbReference type="AlphaFoldDB" id="A0AAN8SJK7"/>
<protein>
    <submittedName>
        <fullName evidence="2">Uncharacterized protein</fullName>
    </submittedName>
</protein>
<keyword evidence="3" id="KW-1185">Reference proteome</keyword>